<evidence type="ECO:0000313" key="2">
    <source>
        <dbReference type="EMBL" id="KAH6879453.1"/>
    </source>
</evidence>
<accession>A0A9P8VXV1</accession>
<protein>
    <recommendedName>
        <fullName evidence="4">Secreted protein</fullName>
    </recommendedName>
</protein>
<keyword evidence="1" id="KW-0732">Signal</keyword>
<evidence type="ECO:0000313" key="3">
    <source>
        <dbReference type="Proteomes" id="UP000777438"/>
    </source>
</evidence>
<dbReference type="EMBL" id="JAGPYM010000029">
    <property type="protein sequence ID" value="KAH6879453.1"/>
    <property type="molecule type" value="Genomic_DNA"/>
</dbReference>
<organism evidence="2 3">
    <name type="scientific">Thelonectria olida</name>
    <dbReference type="NCBI Taxonomy" id="1576542"/>
    <lineage>
        <taxon>Eukaryota</taxon>
        <taxon>Fungi</taxon>
        <taxon>Dikarya</taxon>
        <taxon>Ascomycota</taxon>
        <taxon>Pezizomycotina</taxon>
        <taxon>Sordariomycetes</taxon>
        <taxon>Hypocreomycetidae</taxon>
        <taxon>Hypocreales</taxon>
        <taxon>Nectriaceae</taxon>
        <taxon>Thelonectria</taxon>
    </lineage>
</organism>
<evidence type="ECO:0000256" key="1">
    <source>
        <dbReference type="SAM" id="SignalP"/>
    </source>
</evidence>
<evidence type="ECO:0008006" key="4">
    <source>
        <dbReference type="Google" id="ProtNLM"/>
    </source>
</evidence>
<feature type="signal peptide" evidence="1">
    <location>
        <begin position="1"/>
        <end position="21"/>
    </location>
</feature>
<sequence>MACRSSHCVAIMSALGVGVCAIFEQQLDVFESVVNRGCFQRTTVFSSLPVDVRTFLKNDFDGIVARCVARSGTERISCPPYARVEVVNHVGQNLNNVRPTF</sequence>
<comment type="caution">
    <text evidence="2">The sequence shown here is derived from an EMBL/GenBank/DDBJ whole genome shotgun (WGS) entry which is preliminary data.</text>
</comment>
<proteinExistence type="predicted"/>
<reference evidence="2 3" key="1">
    <citation type="journal article" date="2021" name="Nat. Commun.">
        <title>Genetic determinants of endophytism in the Arabidopsis root mycobiome.</title>
        <authorList>
            <person name="Mesny F."/>
            <person name="Miyauchi S."/>
            <person name="Thiergart T."/>
            <person name="Pickel B."/>
            <person name="Atanasova L."/>
            <person name="Karlsson M."/>
            <person name="Huettel B."/>
            <person name="Barry K.W."/>
            <person name="Haridas S."/>
            <person name="Chen C."/>
            <person name="Bauer D."/>
            <person name="Andreopoulos W."/>
            <person name="Pangilinan J."/>
            <person name="LaButti K."/>
            <person name="Riley R."/>
            <person name="Lipzen A."/>
            <person name="Clum A."/>
            <person name="Drula E."/>
            <person name="Henrissat B."/>
            <person name="Kohler A."/>
            <person name="Grigoriev I.V."/>
            <person name="Martin F.M."/>
            <person name="Hacquard S."/>
        </authorList>
    </citation>
    <scope>NUCLEOTIDE SEQUENCE [LARGE SCALE GENOMIC DNA]</scope>
    <source>
        <strain evidence="2 3">MPI-CAGE-CH-0241</strain>
    </source>
</reference>
<feature type="chain" id="PRO_5040452499" description="Secreted protein" evidence="1">
    <location>
        <begin position="22"/>
        <end position="101"/>
    </location>
</feature>
<dbReference type="AlphaFoldDB" id="A0A9P8VXV1"/>
<gene>
    <name evidence="2" type="ORF">B0T10DRAFT_496470</name>
</gene>
<name>A0A9P8VXV1_9HYPO</name>
<keyword evidence="3" id="KW-1185">Reference proteome</keyword>
<dbReference type="Proteomes" id="UP000777438">
    <property type="component" value="Unassembled WGS sequence"/>
</dbReference>